<name>A0A2I0IGH0_PUNGR</name>
<evidence type="ECO:0000313" key="2">
    <source>
        <dbReference type="EMBL" id="PKI43107.1"/>
    </source>
</evidence>
<keyword evidence="3" id="KW-1185">Reference proteome</keyword>
<feature type="region of interest" description="Disordered" evidence="1">
    <location>
        <begin position="1"/>
        <end position="38"/>
    </location>
</feature>
<feature type="compositionally biased region" description="Basic residues" evidence="1">
    <location>
        <begin position="1"/>
        <end position="10"/>
    </location>
</feature>
<evidence type="ECO:0000313" key="3">
    <source>
        <dbReference type="Proteomes" id="UP000233551"/>
    </source>
</evidence>
<dbReference type="Proteomes" id="UP000233551">
    <property type="component" value="Unassembled WGS sequence"/>
</dbReference>
<dbReference type="AlphaFoldDB" id="A0A2I0IGH0"/>
<reference evidence="2 3" key="1">
    <citation type="submission" date="2017-11" db="EMBL/GenBank/DDBJ databases">
        <title>De-novo sequencing of pomegranate (Punica granatum L.) genome.</title>
        <authorList>
            <person name="Akparov Z."/>
            <person name="Amiraslanov A."/>
            <person name="Hajiyeva S."/>
            <person name="Abbasov M."/>
            <person name="Kaur K."/>
            <person name="Hamwieh A."/>
            <person name="Solovyev V."/>
            <person name="Salamov A."/>
            <person name="Braich B."/>
            <person name="Kosarev P."/>
            <person name="Mahmoud A."/>
            <person name="Hajiyev E."/>
            <person name="Babayeva S."/>
            <person name="Izzatullayeva V."/>
            <person name="Mammadov A."/>
            <person name="Mammadov A."/>
            <person name="Sharifova S."/>
            <person name="Ojaghi J."/>
            <person name="Eynullazada K."/>
            <person name="Bayramov B."/>
            <person name="Abdulazimova A."/>
            <person name="Shahmuradov I."/>
        </authorList>
    </citation>
    <scope>NUCLEOTIDE SEQUENCE [LARGE SCALE GENOMIC DNA]</scope>
    <source>
        <strain evidence="3">cv. AG2017</strain>
        <tissue evidence="2">Leaf</tissue>
    </source>
</reference>
<gene>
    <name evidence="2" type="ORF">CRG98_036486</name>
</gene>
<proteinExistence type="predicted"/>
<protein>
    <submittedName>
        <fullName evidence="2">Uncharacterized protein</fullName>
    </submittedName>
</protein>
<sequence>MATTQQKKREKGAGDGDNLTGEEGGGGPNPHPTTQIKVVGDTEVVMVEILATIGLGSN</sequence>
<accession>A0A2I0IGH0</accession>
<evidence type="ECO:0000256" key="1">
    <source>
        <dbReference type="SAM" id="MobiDB-lite"/>
    </source>
</evidence>
<organism evidence="2 3">
    <name type="scientific">Punica granatum</name>
    <name type="common">Pomegranate</name>
    <dbReference type="NCBI Taxonomy" id="22663"/>
    <lineage>
        <taxon>Eukaryota</taxon>
        <taxon>Viridiplantae</taxon>
        <taxon>Streptophyta</taxon>
        <taxon>Embryophyta</taxon>
        <taxon>Tracheophyta</taxon>
        <taxon>Spermatophyta</taxon>
        <taxon>Magnoliopsida</taxon>
        <taxon>eudicotyledons</taxon>
        <taxon>Gunneridae</taxon>
        <taxon>Pentapetalae</taxon>
        <taxon>rosids</taxon>
        <taxon>malvids</taxon>
        <taxon>Myrtales</taxon>
        <taxon>Lythraceae</taxon>
        <taxon>Punica</taxon>
    </lineage>
</organism>
<dbReference type="EMBL" id="PGOL01003086">
    <property type="protein sequence ID" value="PKI43107.1"/>
    <property type="molecule type" value="Genomic_DNA"/>
</dbReference>
<comment type="caution">
    <text evidence="2">The sequence shown here is derived from an EMBL/GenBank/DDBJ whole genome shotgun (WGS) entry which is preliminary data.</text>
</comment>